<proteinExistence type="predicted"/>
<dbReference type="Proteomes" id="UP001175226">
    <property type="component" value="Unassembled WGS sequence"/>
</dbReference>
<dbReference type="EMBL" id="JAUEPT010000042">
    <property type="protein sequence ID" value="KAK0438618.1"/>
    <property type="molecule type" value="Genomic_DNA"/>
</dbReference>
<evidence type="ECO:0000256" key="2">
    <source>
        <dbReference type="SAM" id="Phobius"/>
    </source>
</evidence>
<comment type="caution">
    <text evidence="4">The sequence shown here is derived from an EMBL/GenBank/DDBJ whole genome shotgun (WGS) entry which is preliminary data.</text>
</comment>
<name>A0AA39MLT8_9AGAR</name>
<feature type="transmembrane region" description="Helical" evidence="2">
    <location>
        <begin position="92"/>
        <end position="122"/>
    </location>
</feature>
<sequence>MIASRLQIVVNASHKAGFSTIGAFLFALFTEYEGKYAGHASLAHRISAFIRNSMHLPQHTTEPAPINVTPTTALTCDSVSSGVPKTMPTDPWLGVTIALLALLHLRYTYAIIFPTIVGIFLFMCNANRDIISMLSRMGMSIAYSTILSSLHVLASDADTQLRAFGASLDTTAPAFQIFDNVNKMRRTWQQSLGHRDELKSGTAATLVKLEDVTPGALEVEPLLQNIAKKERKNLTVDILQCDVDWSNLRGIGSATVLRAWLKHIPRLARFRTTVEDLFATTYAKHPLRLRKSEVHSMRSTDIDEPTTRGAKKSAV</sequence>
<evidence type="ECO:0000313" key="5">
    <source>
        <dbReference type="Proteomes" id="UP001175226"/>
    </source>
</evidence>
<feature type="domain" description="DUF6589" evidence="3">
    <location>
        <begin position="233"/>
        <end position="311"/>
    </location>
</feature>
<keyword evidence="5" id="KW-1185">Reference proteome</keyword>
<evidence type="ECO:0000256" key="1">
    <source>
        <dbReference type="SAM" id="MobiDB-lite"/>
    </source>
</evidence>
<feature type="region of interest" description="Disordered" evidence="1">
    <location>
        <begin position="294"/>
        <end position="315"/>
    </location>
</feature>
<protein>
    <recommendedName>
        <fullName evidence="3">DUF6589 domain-containing protein</fullName>
    </recommendedName>
</protein>
<reference evidence="4" key="1">
    <citation type="submission" date="2023-06" db="EMBL/GenBank/DDBJ databases">
        <authorList>
            <consortium name="Lawrence Berkeley National Laboratory"/>
            <person name="Ahrendt S."/>
            <person name="Sahu N."/>
            <person name="Indic B."/>
            <person name="Wong-Bajracharya J."/>
            <person name="Merenyi Z."/>
            <person name="Ke H.-M."/>
            <person name="Monk M."/>
            <person name="Kocsube S."/>
            <person name="Drula E."/>
            <person name="Lipzen A."/>
            <person name="Balint B."/>
            <person name="Henrissat B."/>
            <person name="Andreopoulos B."/>
            <person name="Martin F.M."/>
            <person name="Harder C.B."/>
            <person name="Rigling D."/>
            <person name="Ford K.L."/>
            <person name="Foster G.D."/>
            <person name="Pangilinan J."/>
            <person name="Papanicolaou A."/>
            <person name="Barry K."/>
            <person name="LaButti K."/>
            <person name="Viragh M."/>
            <person name="Koriabine M."/>
            <person name="Yan M."/>
            <person name="Riley R."/>
            <person name="Champramary S."/>
            <person name="Plett K.L."/>
            <person name="Tsai I.J."/>
            <person name="Slot J."/>
            <person name="Sipos G."/>
            <person name="Plett J."/>
            <person name="Nagy L.G."/>
            <person name="Grigoriev I.V."/>
        </authorList>
    </citation>
    <scope>NUCLEOTIDE SEQUENCE</scope>
    <source>
        <strain evidence="4">FPL87.14</strain>
    </source>
</reference>
<keyword evidence="2" id="KW-0472">Membrane</keyword>
<keyword evidence="2" id="KW-0812">Transmembrane</keyword>
<dbReference type="Pfam" id="PF20231">
    <property type="entry name" value="DUF6589"/>
    <property type="match status" value="1"/>
</dbReference>
<dbReference type="AlphaFoldDB" id="A0AA39MLT8"/>
<gene>
    <name evidence="4" type="ORF">EV421DRAFT_954803</name>
</gene>
<dbReference type="InterPro" id="IPR046496">
    <property type="entry name" value="DUF6589"/>
</dbReference>
<evidence type="ECO:0000313" key="4">
    <source>
        <dbReference type="EMBL" id="KAK0438618.1"/>
    </source>
</evidence>
<organism evidence="4 5">
    <name type="scientific">Armillaria borealis</name>
    <dbReference type="NCBI Taxonomy" id="47425"/>
    <lineage>
        <taxon>Eukaryota</taxon>
        <taxon>Fungi</taxon>
        <taxon>Dikarya</taxon>
        <taxon>Basidiomycota</taxon>
        <taxon>Agaricomycotina</taxon>
        <taxon>Agaricomycetes</taxon>
        <taxon>Agaricomycetidae</taxon>
        <taxon>Agaricales</taxon>
        <taxon>Marasmiineae</taxon>
        <taxon>Physalacriaceae</taxon>
        <taxon>Armillaria</taxon>
    </lineage>
</organism>
<accession>A0AA39MLT8</accession>
<keyword evidence="2" id="KW-1133">Transmembrane helix</keyword>
<evidence type="ECO:0000259" key="3">
    <source>
        <dbReference type="Pfam" id="PF20231"/>
    </source>
</evidence>